<name>A0ABY8N9S9_9GAMM</name>
<accession>A0ABY8N9S9</accession>
<gene>
    <name evidence="1" type="ORF">PVT68_12870</name>
</gene>
<evidence type="ECO:0000313" key="1">
    <source>
        <dbReference type="EMBL" id="WGL15659.1"/>
    </source>
</evidence>
<sequence>MFTGKRLLAVIALISLLLTMVACSKQVCYRDGQRERSKPPMPFASVTADLPPIVSLIHPY</sequence>
<dbReference type="Proteomes" id="UP001236500">
    <property type="component" value="Chromosome"/>
</dbReference>
<dbReference type="PROSITE" id="PS51257">
    <property type="entry name" value="PROKAR_LIPOPROTEIN"/>
    <property type="match status" value="1"/>
</dbReference>
<evidence type="ECO:0000313" key="2">
    <source>
        <dbReference type="Proteomes" id="UP001236500"/>
    </source>
</evidence>
<organism evidence="1 2">
    <name type="scientific">Microbulbifer bruguierae</name>
    <dbReference type="NCBI Taxonomy" id="3029061"/>
    <lineage>
        <taxon>Bacteria</taxon>
        <taxon>Pseudomonadati</taxon>
        <taxon>Pseudomonadota</taxon>
        <taxon>Gammaproteobacteria</taxon>
        <taxon>Cellvibrionales</taxon>
        <taxon>Microbulbiferaceae</taxon>
        <taxon>Microbulbifer</taxon>
    </lineage>
</organism>
<dbReference type="EMBL" id="CP118605">
    <property type="protein sequence ID" value="WGL15659.1"/>
    <property type="molecule type" value="Genomic_DNA"/>
</dbReference>
<evidence type="ECO:0008006" key="3">
    <source>
        <dbReference type="Google" id="ProtNLM"/>
    </source>
</evidence>
<proteinExistence type="predicted"/>
<protein>
    <recommendedName>
        <fullName evidence="3">Lipoprotein</fullName>
    </recommendedName>
</protein>
<reference evidence="1 2" key="1">
    <citation type="submission" date="2023-02" db="EMBL/GenBank/DDBJ databases">
        <title>Description and genomic characterization of Microbulbifer bruguierae sp. nov., isolated from the sediment of mangrove plant Bruguiera sexangula.</title>
        <authorList>
            <person name="Long M."/>
        </authorList>
    </citation>
    <scope>NUCLEOTIDE SEQUENCE [LARGE SCALE GENOMIC DNA]</scope>
    <source>
        <strain evidence="1 2">H12</strain>
    </source>
</reference>
<dbReference type="RefSeq" id="WP_280318663.1">
    <property type="nucleotide sequence ID" value="NZ_CP118605.1"/>
</dbReference>
<keyword evidence="2" id="KW-1185">Reference proteome</keyword>